<dbReference type="PANTHER" id="PTHR30457:SF0">
    <property type="entry name" value="PHOSPHATASE, PUTATIVE (AFU_ORTHOLOGUE AFUA_4G01070)-RELATED"/>
    <property type="match status" value="1"/>
</dbReference>
<dbReference type="Gene3D" id="3.40.1210.10">
    <property type="entry name" value="Survival protein SurE-like phosphatase/nucleotidase"/>
    <property type="match status" value="1"/>
</dbReference>
<comment type="similarity">
    <text evidence="1 4">Belongs to the SurE nucleotidase family.</text>
</comment>
<dbReference type="SUPFAM" id="SSF64167">
    <property type="entry name" value="SurE-like"/>
    <property type="match status" value="1"/>
</dbReference>
<feature type="binding site" evidence="4">
    <location>
        <position position="43"/>
    </location>
    <ligand>
        <name>a divalent metal cation</name>
        <dbReference type="ChEBI" id="CHEBI:60240"/>
    </ligand>
</feature>
<keyword evidence="4" id="KW-0963">Cytoplasm</keyword>
<keyword evidence="4" id="KW-0547">Nucleotide-binding</keyword>
<evidence type="ECO:0000259" key="5">
    <source>
        <dbReference type="Pfam" id="PF01975"/>
    </source>
</evidence>
<dbReference type="NCBIfam" id="TIGR00087">
    <property type="entry name" value="surE"/>
    <property type="match status" value="1"/>
</dbReference>
<proteinExistence type="inferred from homology"/>
<protein>
    <recommendedName>
        <fullName evidence="4">5'-nucleotidase SurE</fullName>
        <ecNumber evidence="4">3.1.3.5</ecNumber>
    </recommendedName>
    <alternativeName>
        <fullName evidence="4">Nucleoside 5'-monophosphate phosphohydrolase</fullName>
    </alternativeName>
</protein>
<dbReference type="Proteomes" id="UP000244093">
    <property type="component" value="Unassembled WGS sequence"/>
</dbReference>
<dbReference type="InterPro" id="IPR002828">
    <property type="entry name" value="SurE-like_Pase/nucleotidase"/>
</dbReference>
<dbReference type="GO" id="GO:0000166">
    <property type="term" value="F:nucleotide binding"/>
    <property type="evidence" value="ECO:0007669"/>
    <property type="project" value="UniProtKB-KW"/>
</dbReference>
<evidence type="ECO:0000313" key="6">
    <source>
        <dbReference type="EMBL" id="PUA33176.1"/>
    </source>
</evidence>
<reference evidence="6" key="2">
    <citation type="journal article" date="2018" name="Syst. Appl. Microbiol.">
        <title>A new symbiotic nanoarchaeote (Candidatus Nanoclepta minutus) and its host (Zestosphaera tikiterensis gen. nov., sp. nov.) from a New Zealand hot spring.</title>
        <authorList>
            <person name="St John E."/>
            <person name="Liu Y."/>
            <person name="Podar M."/>
            <person name="Stott M.B."/>
            <person name="Meneghin J."/>
            <person name="Chen Z."/>
            <person name="Lagutin K."/>
            <person name="Mitchell K."/>
            <person name="Reysenbach A.L."/>
        </authorList>
    </citation>
    <scope>NUCLEOTIDE SEQUENCE [LARGE SCALE GENOMIC DNA]</scope>
    <source>
        <strain evidence="6">NZ3</strain>
    </source>
</reference>
<dbReference type="HAMAP" id="MF_00060">
    <property type="entry name" value="SurE"/>
    <property type="match status" value="1"/>
</dbReference>
<comment type="catalytic activity">
    <reaction evidence="4">
        <text>a ribonucleoside 5'-phosphate + H2O = a ribonucleoside + phosphate</text>
        <dbReference type="Rhea" id="RHEA:12484"/>
        <dbReference type="ChEBI" id="CHEBI:15377"/>
        <dbReference type="ChEBI" id="CHEBI:18254"/>
        <dbReference type="ChEBI" id="CHEBI:43474"/>
        <dbReference type="ChEBI" id="CHEBI:58043"/>
        <dbReference type="EC" id="3.1.3.5"/>
    </reaction>
</comment>
<comment type="cofactor">
    <cofactor evidence="4">
        <name>a divalent metal cation</name>
        <dbReference type="ChEBI" id="CHEBI:60240"/>
    </cofactor>
    <text evidence="4">Binds 1 divalent metal cation per subunit.</text>
</comment>
<comment type="subcellular location">
    <subcellularLocation>
        <location evidence="4">Cytoplasm</location>
    </subcellularLocation>
</comment>
<comment type="caution">
    <text evidence="6">The sequence shown here is derived from an EMBL/GenBank/DDBJ whole genome shotgun (WGS) entry which is preliminary data.</text>
</comment>
<dbReference type="EC" id="3.1.3.5" evidence="4"/>
<evidence type="ECO:0000256" key="4">
    <source>
        <dbReference type="HAMAP-Rule" id="MF_00060"/>
    </source>
</evidence>
<dbReference type="Pfam" id="PF01975">
    <property type="entry name" value="SurE"/>
    <property type="match status" value="1"/>
</dbReference>
<keyword evidence="2 4" id="KW-0479">Metal-binding</keyword>
<evidence type="ECO:0000313" key="7">
    <source>
        <dbReference type="Proteomes" id="UP000244093"/>
    </source>
</evidence>
<dbReference type="InterPro" id="IPR030048">
    <property type="entry name" value="SurE"/>
</dbReference>
<dbReference type="AlphaFoldDB" id="A0A2R7Y6P6"/>
<dbReference type="GO" id="GO:0008253">
    <property type="term" value="F:5'-nucleotidase activity"/>
    <property type="evidence" value="ECO:0007669"/>
    <property type="project" value="UniProtKB-UniRule"/>
</dbReference>
<evidence type="ECO:0000256" key="3">
    <source>
        <dbReference type="ARBA" id="ARBA00022801"/>
    </source>
</evidence>
<evidence type="ECO:0000256" key="2">
    <source>
        <dbReference type="ARBA" id="ARBA00022723"/>
    </source>
</evidence>
<feature type="binding site" evidence="4">
    <location>
        <position position="12"/>
    </location>
    <ligand>
        <name>a divalent metal cation</name>
        <dbReference type="ChEBI" id="CHEBI:60240"/>
    </ligand>
</feature>
<dbReference type="GO" id="GO:0005737">
    <property type="term" value="C:cytoplasm"/>
    <property type="evidence" value="ECO:0007669"/>
    <property type="project" value="UniProtKB-SubCell"/>
</dbReference>
<dbReference type="InterPro" id="IPR036523">
    <property type="entry name" value="SurE-like_sf"/>
</dbReference>
<dbReference type="EMBL" id="NBVN01000002">
    <property type="protein sequence ID" value="PUA33176.1"/>
    <property type="molecule type" value="Genomic_DNA"/>
</dbReference>
<dbReference type="GO" id="GO:0046872">
    <property type="term" value="F:metal ion binding"/>
    <property type="evidence" value="ECO:0007669"/>
    <property type="project" value="UniProtKB-UniRule"/>
</dbReference>
<organism evidence="6 7">
    <name type="scientific">Zestosphaera tikiterensis</name>
    <dbReference type="NCBI Taxonomy" id="1973259"/>
    <lineage>
        <taxon>Archaea</taxon>
        <taxon>Thermoproteota</taxon>
        <taxon>Thermoprotei</taxon>
        <taxon>Desulfurococcales</taxon>
        <taxon>Desulfurococcaceae</taxon>
        <taxon>Zestosphaera</taxon>
    </lineage>
</organism>
<evidence type="ECO:0000256" key="1">
    <source>
        <dbReference type="ARBA" id="ARBA00011062"/>
    </source>
</evidence>
<feature type="binding site" evidence="4">
    <location>
        <position position="97"/>
    </location>
    <ligand>
        <name>a divalent metal cation</name>
        <dbReference type="ChEBI" id="CHEBI:60240"/>
    </ligand>
</feature>
<comment type="function">
    <text evidence="4">Nucleotidase that shows phosphatase activity on nucleoside 5'-monophosphates.</text>
</comment>
<accession>A0A2R7Y6P6</accession>
<name>A0A2R7Y6P6_9CREN</name>
<feature type="domain" description="Survival protein SurE-like phosphatase/nucleotidase" evidence="5">
    <location>
        <begin position="7"/>
        <end position="192"/>
    </location>
</feature>
<dbReference type="PANTHER" id="PTHR30457">
    <property type="entry name" value="5'-NUCLEOTIDASE SURE"/>
    <property type="match status" value="1"/>
</dbReference>
<feature type="binding site" evidence="4">
    <location>
        <position position="13"/>
    </location>
    <ligand>
        <name>a divalent metal cation</name>
        <dbReference type="ChEBI" id="CHEBI:60240"/>
    </ligand>
</feature>
<keyword evidence="3 4" id="KW-0378">Hydrolase</keyword>
<sequence>MELSWRILVSNDDGYLSPGLYLLAGSVADLGEVLIVSTESPRSATGREITFSKPLRFVRKGWEGWDVYVTDGTPVDGLHLAMEVLGFKPDVVLSGVNVGDNLSLQHIFYSGTVALAIEAALMGIPAVAFSSGSESFEGFSNVRFRGVASQVIRALTEYVLVYGLPQGVDVLSVNIPMNYSNCVDVVKAARLRWRATYVKGVDPRGHDYYWLKVVRSSLEEDSDVKRFEEGCVTITPLNINLNVGSEKYVELQTLKEFVEGRMRL</sequence>
<reference evidence="6" key="1">
    <citation type="submission" date="2017-04" db="EMBL/GenBank/DDBJ databases">
        <authorList>
            <person name="Afonso C.L."/>
            <person name="Miller P.J."/>
            <person name="Scott M.A."/>
            <person name="Spackman E."/>
            <person name="Goraichik I."/>
            <person name="Dimitrov K.M."/>
            <person name="Suarez D.L."/>
            <person name="Swayne D.E."/>
        </authorList>
    </citation>
    <scope>NUCLEOTIDE SEQUENCE</scope>
    <source>
        <strain evidence="6">NZ3</strain>
    </source>
</reference>
<gene>
    <name evidence="4" type="primary">surE</name>
    <name evidence="6" type="ORF">B7O98_01710</name>
</gene>